<name>A0ABU0IUS3_9CAUL</name>
<evidence type="ECO:0000313" key="14">
    <source>
        <dbReference type="Proteomes" id="UP001228905"/>
    </source>
</evidence>
<dbReference type="Gene3D" id="3.40.470.10">
    <property type="entry name" value="Uracil-DNA glycosylase-like domain"/>
    <property type="match status" value="1"/>
</dbReference>
<evidence type="ECO:0000256" key="8">
    <source>
        <dbReference type="ARBA" id="ARBA00022801"/>
    </source>
</evidence>
<keyword evidence="13" id="KW-0548">Nucleotidyltransferase</keyword>
<keyword evidence="11" id="KW-0234">DNA repair</keyword>
<dbReference type="GO" id="GO:0003887">
    <property type="term" value="F:DNA-directed DNA polymerase activity"/>
    <property type="evidence" value="ECO:0007669"/>
    <property type="project" value="UniProtKB-EC"/>
</dbReference>
<evidence type="ECO:0000256" key="5">
    <source>
        <dbReference type="ARBA" id="ARBA00022485"/>
    </source>
</evidence>
<evidence type="ECO:0000256" key="4">
    <source>
        <dbReference type="ARBA" id="ARBA00019403"/>
    </source>
</evidence>
<dbReference type="CDD" id="cd10030">
    <property type="entry name" value="UDG-F4_TTUDGA_SPO1dp_like"/>
    <property type="match status" value="1"/>
</dbReference>
<evidence type="ECO:0000256" key="10">
    <source>
        <dbReference type="ARBA" id="ARBA00023014"/>
    </source>
</evidence>
<keyword evidence="6" id="KW-0479">Metal-binding</keyword>
<dbReference type="SMART" id="SM00986">
    <property type="entry name" value="UDG"/>
    <property type="match status" value="1"/>
</dbReference>
<keyword evidence="14" id="KW-1185">Reference proteome</keyword>
<keyword evidence="10" id="KW-0411">Iron-sulfur</keyword>
<dbReference type="Proteomes" id="UP001228905">
    <property type="component" value="Unassembled WGS sequence"/>
</dbReference>
<dbReference type="SMART" id="SM00987">
    <property type="entry name" value="UreE_C"/>
    <property type="match status" value="1"/>
</dbReference>
<evidence type="ECO:0000256" key="9">
    <source>
        <dbReference type="ARBA" id="ARBA00023004"/>
    </source>
</evidence>
<evidence type="ECO:0000256" key="2">
    <source>
        <dbReference type="ARBA" id="ARBA00006521"/>
    </source>
</evidence>
<keyword evidence="9" id="KW-0408">Iron</keyword>
<evidence type="ECO:0000256" key="6">
    <source>
        <dbReference type="ARBA" id="ARBA00022723"/>
    </source>
</evidence>
<evidence type="ECO:0000256" key="1">
    <source>
        <dbReference type="ARBA" id="ARBA00001400"/>
    </source>
</evidence>
<comment type="catalytic activity">
    <reaction evidence="1">
        <text>Hydrolyzes single-stranded DNA or mismatched double-stranded DNA and polynucleotides, releasing free uracil.</text>
        <dbReference type="EC" id="3.2.2.27"/>
    </reaction>
</comment>
<sequence length="274" mass="28930">MSSALSSNVESLLAFWAEAGVDASYAEAPIDRLAEGAARLKAKTPAPPPTPLRSSATAARAPDIGAALTEARAAAAAAEDLEALAAAIAAFDGCPLKFEGAKQSVFFRGVPDAALVIIGEGPGADEDQQGAPFVGRAGKLLDRMLAAAGLTGRVFITNTVFWRPPGNRTPTPTEQAVCAPFLQRAIELVNPRMLMLAGGASAKSVLKREEGILSLRGRWFEWTPENFGEGESALQPLPALPTLHPAFLLRQSAAKKKAWADLLLLTERLDRPER</sequence>
<evidence type="ECO:0000256" key="7">
    <source>
        <dbReference type="ARBA" id="ARBA00022763"/>
    </source>
</evidence>
<keyword evidence="8" id="KW-0378">Hydrolase</keyword>
<dbReference type="EMBL" id="JAUSVS010000008">
    <property type="protein sequence ID" value="MDQ0465768.1"/>
    <property type="molecule type" value="Genomic_DNA"/>
</dbReference>
<evidence type="ECO:0000259" key="12">
    <source>
        <dbReference type="SMART" id="SM00986"/>
    </source>
</evidence>
<dbReference type="NCBIfam" id="TIGR00758">
    <property type="entry name" value="UDG_fam4"/>
    <property type="match status" value="1"/>
</dbReference>
<protein>
    <recommendedName>
        <fullName evidence="4">Type-4 uracil-DNA glycosylase</fullName>
        <ecNumber evidence="3">3.2.2.27</ecNumber>
    </recommendedName>
</protein>
<gene>
    <name evidence="13" type="ORF">QO010_003560</name>
</gene>
<evidence type="ECO:0000313" key="13">
    <source>
        <dbReference type="EMBL" id="MDQ0465768.1"/>
    </source>
</evidence>
<dbReference type="InterPro" id="IPR051536">
    <property type="entry name" value="UDG_Type-4/5"/>
</dbReference>
<dbReference type="InterPro" id="IPR036895">
    <property type="entry name" value="Uracil-DNA_glycosylase-like_sf"/>
</dbReference>
<keyword evidence="13" id="KW-0808">Transferase</keyword>
<dbReference type="Pfam" id="PF03167">
    <property type="entry name" value="UDG"/>
    <property type="match status" value="1"/>
</dbReference>
<organism evidence="13 14">
    <name type="scientific">Caulobacter ginsengisoli</name>
    <dbReference type="NCBI Taxonomy" id="400775"/>
    <lineage>
        <taxon>Bacteria</taxon>
        <taxon>Pseudomonadati</taxon>
        <taxon>Pseudomonadota</taxon>
        <taxon>Alphaproteobacteria</taxon>
        <taxon>Caulobacterales</taxon>
        <taxon>Caulobacteraceae</taxon>
        <taxon>Caulobacter</taxon>
    </lineage>
</organism>
<feature type="domain" description="Uracil-DNA glycosylase-like" evidence="12">
    <location>
        <begin position="106"/>
        <end position="263"/>
    </location>
</feature>
<proteinExistence type="inferred from homology"/>
<dbReference type="InterPro" id="IPR005273">
    <property type="entry name" value="Ura-DNA_glyco_family4"/>
</dbReference>
<accession>A0ABU0IUS3</accession>
<dbReference type="RefSeq" id="WP_307351373.1">
    <property type="nucleotide sequence ID" value="NZ_JAUSVS010000008.1"/>
</dbReference>
<dbReference type="EC" id="3.2.2.27" evidence="3"/>
<comment type="similarity">
    <text evidence="2">Belongs to the uracil-DNA glycosylase (UDG) superfamily. Type 4 (UDGa) family.</text>
</comment>
<dbReference type="PANTHER" id="PTHR33693:SF1">
    <property type="entry name" value="TYPE-4 URACIL-DNA GLYCOSYLASE"/>
    <property type="match status" value="1"/>
</dbReference>
<reference evidence="13 14" key="1">
    <citation type="submission" date="2023-07" db="EMBL/GenBank/DDBJ databases">
        <title>Genomic Encyclopedia of Type Strains, Phase IV (KMG-IV): sequencing the most valuable type-strain genomes for metagenomic binning, comparative biology and taxonomic classification.</title>
        <authorList>
            <person name="Goeker M."/>
        </authorList>
    </citation>
    <scope>NUCLEOTIDE SEQUENCE [LARGE SCALE GENOMIC DNA]</scope>
    <source>
        <strain evidence="13 14">DSM 18695</strain>
    </source>
</reference>
<keyword evidence="7" id="KW-0227">DNA damage</keyword>
<dbReference type="InterPro" id="IPR005122">
    <property type="entry name" value="Uracil-DNA_glycosylase-like"/>
</dbReference>
<comment type="caution">
    <text evidence="13">The sequence shown here is derived from an EMBL/GenBank/DDBJ whole genome shotgun (WGS) entry which is preliminary data.</text>
</comment>
<dbReference type="SUPFAM" id="SSF52141">
    <property type="entry name" value="Uracil-DNA glycosylase-like"/>
    <property type="match status" value="1"/>
</dbReference>
<evidence type="ECO:0000256" key="11">
    <source>
        <dbReference type="ARBA" id="ARBA00023204"/>
    </source>
</evidence>
<evidence type="ECO:0000256" key="3">
    <source>
        <dbReference type="ARBA" id="ARBA00012030"/>
    </source>
</evidence>
<keyword evidence="5" id="KW-0004">4Fe-4S</keyword>
<dbReference type="PANTHER" id="PTHR33693">
    <property type="entry name" value="TYPE-5 URACIL-DNA GLYCOSYLASE"/>
    <property type="match status" value="1"/>
</dbReference>